<keyword evidence="3" id="KW-1185">Reference proteome</keyword>
<dbReference type="GO" id="GO:0070192">
    <property type="term" value="P:chromosome organization involved in meiotic cell cycle"/>
    <property type="evidence" value="ECO:0007669"/>
    <property type="project" value="InterPro"/>
</dbReference>
<dbReference type="GO" id="GO:0009553">
    <property type="term" value="P:embryo sac development"/>
    <property type="evidence" value="ECO:0007669"/>
    <property type="project" value="TreeGrafter"/>
</dbReference>
<name>A0A5J4ZFR0_9ASTE</name>
<dbReference type="Proteomes" id="UP000325577">
    <property type="component" value="Linkage Group LG9"/>
</dbReference>
<reference evidence="2 3" key="1">
    <citation type="submission" date="2019-09" db="EMBL/GenBank/DDBJ databases">
        <title>A chromosome-level genome assembly of the Chinese tupelo Nyssa sinensis.</title>
        <authorList>
            <person name="Yang X."/>
            <person name="Kang M."/>
            <person name="Yang Y."/>
            <person name="Xiong H."/>
            <person name="Wang M."/>
            <person name="Zhang Z."/>
            <person name="Wang Z."/>
            <person name="Wu H."/>
            <person name="Ma T."/>
            <person name="Liu J."/>
            <person name="Xi Z."/>
        </authorList>
    </citation>
    <scope>NUCLEOTIDE SEQUENCE [LARGE SCALE GENOMIC DNA]</scope>
    <source>
        <strain evidence="2">J267</strain>
        <tissue evidence="2">Leaf</tissue>
    </source>
</reference>
<dbReference type="AlphaFoldDB" id="A0A5J4ZFR0"/>
<dbReference type="PANTHER" id="PTHR37695:SF1">
    <property type="entry name" value="RECOMBINATION INITIATION DEFECTS 3-RELATED"/>
    <property type="match status" value="1"/>
</dbReference>
<dbReference type="GO" id="GO:0042138">
    <property type="term" value="P:meiotic DNA double-strand break formation"/>
    <property type="evidence" value="ECO:0007669"/>
    <property type="project" value="TreeGrafter"/>
</dbReference>
<feature type="region of interest" description="Disordered" evidence="1">
    <location>
        <begin position="17"/>
        <end position="37"/>
    </location>
</feature>
<dbReference type="GO" id="GO:0009556">
    <property type="term" value="P:microsporogenesis"/>
    <property type="evidence" value="ECO:0007669"/>
    <property type="project" value="TreeGrafter"/>
</dbReference>
<sequence>MKLNINKACDLSSISVLPPQARRSNTVPTGPESSVFGKSQTSLLRSQPSQQSFSQVVSSQRGIFSQFSQNSLEEIVTNDQVLSPPGV</sequence>
<evidence type="ECO:0000313" key="3">
    <source>
        <dbReference type="Proteomes" id="UP000325577"/>
    </source>
</evidence>
<organism evidence="2 3">
    <name type="scientific">Nyssa sinensis</name>
    <dbReference type="NCBI Taxonomy" id="561372"/>
    <lineage>
        <taxon>Eukaryota</taxon>
        <taxon>Viridiplantae</taxon>
        <taxon>Streptophyta</taxon>
        <taxon>Embryophyta</taxon>
        <taxon>Tracheophyta</taxon>
        <taxon>Spermatophyta</taxon>
        <taxon>Magnoliopsida</taxon>
        <taxon>eudicotyledons</taxon>
        <taxon>Gunneridae</taxon>
        <taxon>Pentapetalae</taxon>
        <taxon>asterids</taxon>
        <taxon>Cornales</taxon>
        <taxon>Nyssaceae</taxon>
        <taxon>Nyssa</taxon>
    </lineage>
</organism>
<proteinExistence type="predicted"/>
<dbReference type="GO" id="GO:0005634">
    <property type="term" value="C:nucleus"/>
    <property type="evidence" value="ECO:0007669"/>
    <property type="project" value="TreeGrafter"/>
</dbReference>
<dbReference type="OrthoDB" id="1920658at2759"/>
<accession>A0A5J4ZFR0</accession>
<dbReference type="PANTHER" id="PTHR37695">
    <property type="entry name" value="RECOMBINATION INITIATION DEFECTS 3-RELATED"/>
    <property type="match status" value="1"/>
</dbReference>
<evidence type="ECO:0000313" key="2">
    <source>
        <dbReference type="EMBL" id="KAA8516057.1"/>
    </source>
</evidence>
<evidence type="ECO:0000256" key="1">
    <source>
        <dbReference type="SAM" id="MobiDB-lite"/>
    </source>
</evidence>
<dbReference type="InterPro" id="IPR034546">
    <property type="entry name" value="PAIR1"/>
</dbReference>
<protein>
    <submittedName>
        <fullName evidence="2">Uncharacterized protein</fullName>
    </submittedName>
</protein>
<gene>
    <name evidence="2" type="ORF">F0562_019236</name>
</gene>
<feature type="compositionally biased region" description="Polar residues" evidence="1">
    <location>
        <begin position="22"/>
        <end position="37"/>
    </location>
</feature>
<dbReference type="EMBL" id="CM018052">
    <property type="protein sequence ID" value="KAA8516057.1"/>
    <property type="molecule type" value="Genomic_DNA"/>
</dbReference>